<keyword evidence="3" id="KW-0574">Periplasm</keyword>
<keyword evidence="9" id="KW-1185">Reference proteome</keyword>
<dbReference type="GO" id="GO:0042597">
    <property type="term" value="C:periplasmic space"/>
    <property type="evidence" value="ECO:0007669"/>
    <property type="project" value="UniProtKB-SubCell"/>
</dbReference>
<dbReference type="RefSeq" id="WP_008478817.1">
    <property type="nucleotide sequence ID" value="NZ_CAGS01000290.1"/>
</dbReference>
<evidence type="ECO:0000256" key="3">
    <source>
        <dbReference type="ARBA" id="ARBA00022764"/>
    </source>
</evidence>
<proteinExistence type="predicted"/>
<dbReference type="SUPFAM" id="SSF49503">
    <property type="entry name" value="Cupredoxins"/>
    <property type="match status" value="1"/>
</dbReference>
<feature type="binding site" evidence="5">
    <location>
        <position position="122"/>
    </location>
    <ligand>
        <name>Cu cation</name>
        <dbReference type="ChEBI" id="CHEBI:23378"/>
    </ligand>
</feature>
<reference evidence="8 9" key="1">
    <citation type="journal article" date="2012" name="ISME J.">
        <title>Nitrification expanded: discovery, physiology and genomics of a nitrite-oxidizing bacterium from the phylum Chloroflexi.</title>
        <authorList>
            <person name="Sorokin D.Y."/>
            <person name="Lucker S."/>
            <person name="Vejmelkova D."/>
            <person name="Kostrikina N.A."/>
            <person name="Kleerebezem R."/>
            <person name="Rijpstra W.I."/>
            <person name="Damste J.S."/>
            <person name="Le Paslier D."/>
            <person name="Muyzer G."/>
            <person name="Wagner M."/>
            <person name="van Loosdrecht M.C."/>
            <person name="Daims H."/>
        </authorList>
    </citation>
    <scope>NUCLEOTIDE SEQUENCE [LARGE SCALE GENOMIC DNA]</scope>
    <source>
        <strain evidence="9">none</strain>
    </source>
</reference>
<evidence type="ECO:0000256" key="6">
    <source>
        <dbReference type="SAM" id="SignalP"/>
    </source>
</evidence>
<comment type="caution">
    <text evidence="8">The sequence shown here is derived from an EMBL/GenBank/DDBJ whole genome shotgun (WGS) entry which is preliminary data.</text>
</comment>
<evidence type="ECO:0000313" key="9">
    <source>
        <dbReference type="Proteomes" id="UP000004221"/>
    </source>
</evidence>
<evidence type="ECO:0000256" key="2">
    <source>
        <dbReference type="ARBA" id="ARBA00022448"/>
    </source>
</evidence>
<feature type="binding site" evidence="5">
    <location>
        <position position="84"/>
    </location>
    <ligand>
        <name>Cu cation</name>
        <dbReference type="ChEBI" id="CHEBI:23378"/>
    </ligand>
</feature>
<dbReference type="OrthoDB" id="162414at2"/>
<dbReference type="GO" id="GO:0005507">
    <property type="term" value="F:copper ion binding"/>
    <property type="evidence" value="ECO:0007669"/>
    <property type="project" value="InterPro"/>
</dbReference>
<feature type="signal peptide" evidence="6">
    <location>
        <begin position="1"/>
        <end position="23"/>
    </location>
</feature>
<keyword evidence="5" id="KW-0479">Metal-binding</keyword>
<keyword evidence="5" id="KW-0186">Copper</keyword>
<organism evidence="8 9">
    <name type="scientific">Nitrolancea hollandica Lb</name>
    <dbReference type="NCBI Taxonomy" id="1129897"/>
    <lineage>
        <taxon>Bacteria</taxon>
        <taxon>Pseudomonadati</taxon>
        <taxon>Thermomicrobiota</taxon>
        <taxon>Thermomicrobia</taxon>
        <taxon>Sphaerobacterales</taxon>
        <taxon>Sphaerobacterineae</taxon>
        <taxon>Sphaerobacteraceae</taxon>
        <taxon>Nitrolancea</taxon>
    </lineage>
</organism>
<dbReference type="InterPro" id="IPR052721">
    <property type="entry name" value="ET_Amicyanin"/>
</dbReference>
<dbReference type="CDD" id="cd13921">
    <property type="entry name" value="Amicyanin"/>
    <property type="match status" value="1"/>
</dbReference>
<evidence type="ECO:0000313" key="8">
    <source>
        <dbReference type="EMBL" id="CCF84571.1"/>
    </source>
</evidence>
<name>I4EIQ9_9BACT</name>
<sequence length="134" mass="14164">MLVPALVRGIPALLLLVSIVALAGCGAAQPAASTNPPVGAATSTQPASSEEVQVRIVDFAFEPSTITIKPGTTVVWTNDGPTQHTTASKEGNVWESKILEQGDVFRYRFEQPGTFPYWCTLHPSMLGTVIVAGN</sequence>
<comment type="cofactor">
    <cofactor evidence="5">
        <name>Cu cation</name>
        <dbReference type="ChEBI" id="CHEBI:23378"/>
    </cofactor>
    <text evidence="5">Binds 1 copper ion per subunit.</text>
</comment>
<dbReference type="PANTHER" id="PTHR36507">
    <property type="entry name" value="BLL1555 PROTEIN"/>
    <property type="match status" value="1"/>
</dbReference>
<comment type="subcellular location">
    <subcellularLocation>
        <location evidence="1">Periplasm</location>
    </subcellularLocation>
</comment>
<feature type="binding site" evidence="5">
    <location>
        <position position="119"/>
    </location>
    <ligand>
        <name>Cu cation</name>
        <dbReference type="ChEBI" id="CHEBI:23378"/>
    </ligand>
</feature>
<keyword evidence="4" id="KW-0249">Electron transport</keyword>
<keyword evidence="6" id="KW-0732">Signal</keyword>
<dbReference type="InterPro" id="IPR035668">
    <property type="entry name" value="Amicyanin"/>
</dbReference>
<dbReference type="PRINTS" id="PR00155">
    <property type="entry name" value="AMICYANIN"/>
</dbReference>
<evidence type="ECO:0000256" key="5">
    <source>
        <dbReference type="PIRSR" id="PIRSR602386-1"/>
    </source>
</evidence>
<dbReference type="GO" id="GO:0009055">
    <property type="term" value="F:electron transfer activity"/>
    <property type="evidence" value="ECO:0007669"/>
    <property type="project" value="InterPro"/>
</dbReference>
<dbReference type="EMBL" id="CAGS01000290">
    <property type="protein sequence ID" value="CCF84571.1"/>
    <property type="molecule type" value="Genomic_DNA"/>
</dbReference>
<dbReference type="Gene3D" id="2.60.40.420">
    <property type="entry name" value="Cupredoxins - blue copper proteins"/>
    <property type="match status" value="1"/>
</dbReference>
<dbReference type="InterPro" id="IPR028096">
    <property type="entry name" value="EfeO_Cupredoxin"/>
</dbReference>
<gene>
    <name evidence="8" type="ORF">NITHO_360002</name>
</gene>
<evidence type="ECO:0000259" key="7">
    <source>
        <dbReference type="Pfam" id="PF13473"/>
    </source>
</evidence>
<feature type="domain" description="EfeO-type cupredoxin-like" evidence="7">
    <location>
        <begin position="41"/>
        <end position="131"/>
    </location>
</feature>
<dbReference type="Pfam" id="PF13473">
    <property type="entry name" value="Cupredoxin_1"/>
    <property type="match status" value="1"/>
</dbReference>
<dbReference type="Proteomes" id="UP000004221">
    <property type="component" value="Unassembled WGS sequence"/>
</dbReference>
<dbReference type="PANTHER" id="PTHR36507:SF1">
    <property type="entry name" value="BLL1555 PROTEIN"/>
    <property type="match status" value="1"/>
</dbReference>
<feature type="chain" id="PRO_5003688814" evidence="6">
    <location>
        <begin position="24"/>
        <end position="134"/>
    </location>
</feature>
<keyword evidence="2" id="KW-0813">Transport</keyword>
<protein>
    <submittedName>
        <fullName evidence="8">Blue (Type 1) copper domain protein</fullName>
    </submittedName>
</protein>
<dbReference type="InterPro" id="IPR008972">
    <property type="entry name" value="Cupredoxin"/>
</dbReference>
<evidence type="ECO:0000256" key="1">
    <source>
        <dbReference type="ARBA" id="ARBA00004418"/>
    </source>
</evidence>
<accession>I4EIQ9</accession>
<dbReference type="InterPro" id="IPR002386">
    <property type="entry name" value="Amicyanin/Pseudoazurin"/>
</dbReference>
<dbReference type="AlphaFoldDB" id="I4EIQ9"/>
<evidence type="ECO:0000256" key="4">
    <source>
        <dbReference type="ARBA" id="ARBA00022982"/>
    </source>
</evidence>